<organism evidence="1 2">
    <name type="scientific">Parasutterella secunda</name>
    <dbReference type="NCBI Taxonomy" id="626947"/>
    <lineage>
        <taxon>Bacteria</taxon>
        <taxon>Pseudomonadati</taxon>
        <taxon>Pseudomonadota</taxon>
        <taxon>Betaproteobacteria</taxon>
        <taxon>Burkholderiales</taxon>
        <taxon>Sutterellaceae</taxon>
        <taxon>Parasutterella</taxon>
    </lineage>
</organism>
<evidence type="ECO:0000313" key="1">
    <source>
        <dbReference type="EMBL" id="MBM6928612.1"/>
    </source>
</evidence>
<name>A0ABS2GV61_9BURK</name>
<reference evidence="1 2" key="1">
    <citation type="journal article" date="2021" name="Sci. Rep.">
        <title>The distribution of antibiotic resistance genes in chicken gut microbiota commensals.</title>
        <authorList>
            <person name="Juricova H."/>
            <person name="Matiasovicova J."/>
            <person name="Kubasova T."/>
            <person name="Cejkova D."/>
            <person name="Rychlik I."/>
        </authorList>
    </citation>
    <scope>NUCLEOTIDE SEQUENCE [LARGE SCALE GENOMIC DNA]</scope>
    <source>
        <strain evidence="1 2">An562</strain>
    </source>
</reference>
<dbReference type="EMBL" id="JACJKX010000007">
    <property type="protein sequence ID" value="MBM6928612.1"/>
    <property type="molecule type" value="Genomic_DNA"/>
</dbReference>
<comment type="caution">
    <text evidence="1">The sequence shown here is derived from an EMBL/GenBank/DDBJ whole genome shotgun (WGS) entry which is preliminary data.</text>
</comment>
<evidence type="ECO:0000313" key="2">
    <source>
        <dbReference type="Proteomes" id="UP000777002"/>
    </source>
</evidence>
<protein>
    <submittedName>
        <fullName evidence="1">Uncharacterized protein</fullName>
    </submittedName>
</protein>
<proteinExistence type="predicted"/>
<keyword evidence="2" id="KW-1185">Reference proteome</keyword>
<dbReference type="Proteomes" id="UP000777002">
    <property type="component" value="Unassembled WGS sequence"/>
</dbReference>
<accession>A0ABS2GV61</accession>
<gene>
    <name evidence="1" type="ORF">H5985_04925</name>
</gene>
<sequence length="140" mass="16031">MKKKPQMSIRAYRAALSELLESTSLTIASEVCFKLWDDYISNGIYLNPEYVKADIACAEGHLTNPPEVLPEEGIEINPGSRCFAFYLCDDQQRGCLMQTELRLSNRLTTSELRQHKKNVLSLIRLFGRYNPYFGRRGVHA</sequence>